<dbReference type="Proteomes" id="UP000324705">
    <property type="component" value="Chromosome 2A"/>
</dbReference>
<feature type="signal peptide" evidence="4">
    <location>
        <begin position="1"/>
        <end position="27"/>
    </location>
</feature>
<feature type="domain" description="Gnk2-homologous" evidence="5">
    <location>
        <begin position="31"/>
        <end position="136"/>
    </location>
</feature>
<protein>
    <recommendedName>
        <fullName evidence="5">Gnk2-homologous domain-containing protein</fullName>
    </recommendedName>
</protein>
<dbReference type="SUPFAM" id="SSF56112">
    <property type="entry name" value="Protein kinase-like (PK-like)"/>
    <property type="match status" value="1"/>
</dbReference>
<dbReference type="InterPro" id="IPR011009">
    <property type="entry name" value="Kinase-like_dom_sf"/>
</dbReference>
<dbReference type="PANTHER" id="PTHR27006:SF598">
    <property type="entry name" value="CYSTEINE-RICH RECEPTOR-LIKE PROTEIN KINASE 25"/>
    <property type="match status" value="1"/>
</dbReference>
<dbReference type="FunFam" id="1.10.510.10:FF:001722">
    <property type="entry name" value="G-type lectin S-receptor-like serine/threonine-protein kinase B120"/>
    <property type="match status" value="1"/>
</dbReference>
<evidence type="ECO:0000256" key="3">
    <source>
        <dbReference type="SAM" id="MobiDB-lite"/>
    </source>
</evidence>
<dbReference type="InterPro" id="IPR001245">
    <property type="entry name" value="Ser-Thr/Tyr_kinase_cat_dom"/>
</dbReference>
<reference evidence="6 7" key="1">
    <citation type="submission" date="2017-09" db="EMBL/GenBank/DDBJ databases">
        <authorList>
            <consortium name="International Durum Wheat Genome Sequencing Consortium (IDWGSC)"/>
            <person name="Milanesi L."/>
        </authorList>
    </citation>
    <scope>NUCLEOTIDE SEQUENCE [LARGE SCALE GENOMIC DNA]</scope>
    <source>
        <strain evidence="7">cv. Svevo</strain>
    </source>
</reference>
<evidence type="ECO:0000256" key="1">
    <source>
        <dbReference type="ARBA" id="ARBA00022729"/>
    </source>
</evidence>
<name>A0A9R1NQW0_TRITD</name>
<evidence type="ECO:0000313" key="6">
    <source>
        <dbReference type="EMBL" id="VAH29367.1"/>
    </source>
</evidence>
<evidence type="ECO:0000259" key="5">
    <source>
        <dbReference type="PROSITE" id="PS51473"/>
    </source>
</evidence>
<sequence length="350" mass="37554">MKEAGMAGVLPCLLLHLLLFLKPRAIAAAAYSEYSCNGTTGNYTARDAFGANLARLTAELPADASTSSSLYASAAIGASPDKAFALALCRGDITDARACSGCLDNAFTQLRALCAGERDATFYHDLCTLRYSGEDFLARPDDNSPVINVMDVNGSTYAAWDSRNATSRSFFLSLVGTLFGEMSIGYMAPEYASEGLFSVKSDVFSFGVLLLEIVSGKRNSSGHGQHYGEFVNLLGYAWQLWRDGRAFELVDPTLGHCSEVADIMRCVKVALLCVQDNAMDRPTMTDVTAMLGNDGVPLPDPRRPPHFHLRVTSDDEEDGAGGSGARTRSTHFTGSCSTNDVTISTIEEGR</sequence>
<accession>A0A9R1NQW0</accession>
<keyword evidence="2" id="KW-0677">Repeat</keyword>
<keyword evidence="7" id="KW-1185">Reference proteome</keyword>
<dbReference type="Gramene" id="TRITD2Av1G084800.3">
    <property type="protein sequence ID" value="TRITD2Av1G084800.3"/>
    <property type="gene ID" value="TRITD2Av1G084800"/>
</dbReference>
<dbReference type="PANTHER" id="PTHR27006">
    <property type="entry name" value="PROMASTIGOTE SURFACE ANTIGEN PROTEIN PSA"/>
    <property type="match status" value="1"/>
</dbReference>
<dbReference type="Gene3D" id="1.10.510.10">
    <property type="entry name" value="Transferase(Phosphotransferase) domain 1"/>
    <property type="match status" value="1"/>
</dbReference>
<feature type="region of interest" description="Disordered" evidence="3">
    <location>
        <begin position="297"/>
        <end position="338"/>
    </location>
</feature>
<evidence type="ECO:0000256" key="4">
    <source>
        <dbReference type="SAM" id="SignalP"/>
    </source>
</evidence>
<feature type="compositionally biased region" description="Polar residues" evidence="3">
    <location>
        <begin position="326"/>
        <end position="338"/>
    </location>
</feature>
<organism evidence="6 7">
    <name type="scientific">Triticum turgidum subsp. durum</name>
    <name type="common">Durum wheat</name>
    <name type="synonym">Triticum durum</name>
    <dbReference type="NCBI Taxonomy" id="4567"/>
    <lineage>
        <taxon>Eukaryota</taxon>
        <taxon>Viridiplantae</taxon>
        <taxon>Streptophyta</taxon>
        <taxon>Embryophyta</taxon>
        <taxon>Tracheophyta</taxon>
        <taxon>Spermatophyta</taxon>
        <taxon>Magnoliopsida</taxon>
        <taxon>Liliopsida</taxon>
        <taxon>Poales</taxon>
        <taxon>Poaceae</taxon>
        <taxon>BOP clade</taxon>
        <taxon>Pooideae</taxon>
        <taxon>Triticodae</taxon>
        <taxon>Triticeae</taxon>
        <taxon>Triticinae</taxon>
        <taxon>Triticum</taxon>
    </lineage>
</organism>
<dbReference type="Gene3D" id="3.30.430.20">
    <property type="entry name" value="Gnk2 domain, C-X8-C-X2-C motif"/>
    <property type="match status" value="1"/>
</dbReference>
<dbReference type="EMBL" id="LT934113">
    <property type="protein sequence ID" value="VAH29367.1"/>
    <property type="molecule type" value="Genomic_DNA"/>
</dbReference>
<gene>
    <name evidence="6" type="ORF">TRITD_2Av1G084800</name>
</gene>
<evidence type="ECO:0000256" key="2">
    <source>
        <dbReference type="ARBA" id="ARBA00022737"/>
    </source>
</evidence>
<dbReference type="InterPro" id="IPR002902">
    <property type="entry name" value="GNK2"/>
</dbReference>
<dbReference type="PROSITE" id="PS51473">
    <property type="entry name" value="GNK2"/>
    <property type="match status" value="1"/>
</dbReference>
<dbReference type="AlphaFoldDB" id="A0A9R1NQW0"/>
<dbReference type="FunFam" id="3.30.430.20:FF:000010">
    <property type="entry name" value="Cysteine-rich receptor-like protein kinase 10"/>
    <property type="match status" value="1"/>
</dbReference>
<dbReference type="Pfam" id="PF01657">
    <property type="entry name" value="Stress-antifung"/>
    <property type="match status" value="1"/>
</dbReference>
<evidence type="ECO:0000313" key="7">
    <source>
        <dbReference type="Proteomes" id="UP000324705"/>
    </source>
</evidence>
<keyword evidence="1 4" id="KW-0732">Signal</keyword>
<dbReference type="Pfam" id="PF07714">
    <property type="entry name" value="PK_Tyr_Ser-Thr"/>
    <property type="match status" value="1"/>
</dbReference>
<feature type="chain" id="PRO_5040382313" description="Gnk2-homologous domain-containing protein" evidence="4">
    <location>
        <begin position="28"/>
        <end position="350"/>
    </location>
</feature>
<dbReference type="GO" id="GO:0004672">
    <property type="term" value="F:protein kinase activity"/>
    <property type="evidence" value="ECO:0007669"/>
    <property type="project" value="InterPro"/>
</dbReference>
<dbReference type="InterPro" id="IPR038408">
    <property type="entry name" value="GNK2_sf"/>
</dbReference>
<proteinExistence type="predicted"/>
<dbReference type="CDD" id="cd23509">
    <property type="entry name" value="Gnk2-like"/>
    <property type="match status" value="1"/>
</dbReference>